<feature type="compositionally biased region" description="Polar residues" evidence="1">
    <location>
        <begin position="28"/>
        <end position="44"/>
    </location>
</feature>
<reference evidence="4 5" key="1">
    <citation type="submission" date="2021-03" db="EMBL/GenBank/DDBJ databases">
        <title>Genomic Encyclopedia of Type Strains, Phase IV (KMG-IV): sequencing the most valuable type-strain genomes for metagenomic binning, comparative biology and taxonomic classification.</title>
        <authorList>
            <person name="Goeker M."/>
        </authorList>
    </citation>
    <scope>NUCLEOTIDE SEQUENCE [LARGE SCALE GENOMIC DNA]</scope>
    <source>
        <strain evidence="4 5">DSM 24738</strain>
    </source>
</reference>
<dbReference type="EMBL" id="JAGGKT010000001">
    <property type="protein sequence ID" value="MBP1930373.1"/>
    <property type="molecule type" value="Genomic_DNA"/>
</dbReference>
<feature type="region of interest" description="Disordered" evidence="1">
    <location>
        <begin position="337"/>
        <end position="356"/>
    </location>
</feature>
<feature type="signal peptide" evidence="2">
    <location>
        <begin position="1"/>
        <end position="24"/>
    </location>
</feature>
<evidence type="ECO:0000256" key="1">
    <source>
        <dbReference type="SAM" id="MobiDB-lite"/>
    </source>
</evidence>
<dbReference type="Pfam" id="PF10646">
    <property type="entry name" value="Germane"/>
    <property type="match status" value="2"/>
</dbReference>
<accession>A0ABS4GJD2</accession>
<comment type="caution">
    <text evidence="4">The sequence shown here is derived from an EMBL/GenBank/DDBJ whole genome shotgun (WGS) entry which is preliminary data.</text>
</comment>
<evidence type="ECO:0000259" key="3">
    <source>
        <dbReference type="SMART" id="SM00909"/>
    </source>
</evidence>
<dbReference type="SMART" id="SM00909">
    <property type="entry name" value="Germane"/>
    <property type="match status" value="2"/>
</dbReference>
<name>A0ABS4GJD2_9BACL</name>
<feature type="domain" description="GerMN" evidence="3">
    <location>
        <begin position="250"/>
        <end position="337"/>
    </location>
</feature>
<evidence type="ECO:0000256" key="2">
    <source>
        <dbReference type="SAM" id="SignalP"/>
    </source>
</evidence>
<sequence>MSRKYVAMSTALSTVILLSGCGLFGPEESSSPQQIDPPQMSQSKPLGPSKEVTIEVTPEEGTEKEMAAVEQSVTRPVYALDPDGYVVPLSLSLPKSAEPATQMLTYMVKGGPVESMLPEGFNAVLPEGTKILGMTIKEGVATVDFSPEFGKYDPKDERKIVDALTFALTSFNTIKEVNVWINGYPQDVMPVNGTPISSLTRENGINLELTNNVTMGETTPVTLYFQGESADSTNYYVPVTRLIPRSEDPALATVEELIKGPKQGTNLFPVMLPTTKILGVQVENGVAVVNFDDKLLSFNDGKANPAALDSVLLSLTENTGAGKVQFMVNGKANVTAGDKDFSKPVSRPDYVNPSKL</sequence>
<feature type="chain" id="PRO_5046228545" evidence="2">
    <location>
        <begin position="25"/>
        <end position="356"/>
    </location>
</feature>
<organism evidence="4 5">
    <name type="scientific">Ammoniphilus resinae</name>
    <dbReference type="NCBI Taxonomy" id="861532"/>
    <lineage>
        <taxon>Bacteria</taxon>
        <taxon>Bacillati</taxon>
        <taxon>Bacillota</taxon>
        <taxon>Bacilli</taxon>
        <taxon>Bacillales</taxon>
        <taxon>Paenibacillaceae</taxon>
        <taxon>Aneurinibacillus group</taxon>
        <taxon>Ammoniphilus</taxon>
    </lineage>
</organism>
<feature type="region of interest" description="Disordered" evidence="1">
    <location>
        <begin position="26"/>
        <end position="50"/>
    </location>
</feature>
<evidence type="ECO:0000313" key="4">
    <source>
        <dbReference type="EMBL" id="MBP1930373.1"/>
    </source>
</evidence>
<dbReference type="PROSITE" id="PS51257">
    <property type="entry name" value="PROKAR_LIPOPROTEIN"/>
    <property type="match status" value="1"/>
</dbReference>
<evidence type="ECO:0000313" key="5">
    <source>
        <dbReference type="Proteomes" id="UP001519343"/>
    </source>
</evidence>
<dbReference type="Proteomes" id="UP001519343">
    <property type="component" value="Unassembled WGS sequence"/>
</dbReference>
<feature type="domain" description="GerMN" evidence="3">
    <location>
        <begin position="100"/>
        <end position="190"/>
    </location>
</feature>
<keyword evidence="5" id="KW-1185">Reference proteome</keyword>
<proteinExistence type="predicted"/>
<protein>
    <submittedName>
        <fullName evidence="4">Germination protein M</fullName>
    </submittedName>
</protein>
<dbReference type="RefSeq" id="WP_209808311.1">
    <property type="nucleotide sequence ID" value="NZ_JAGGKT010000001.1"/>
</dbReference>
<keyword evidence="2" id="KW-0732">Signal</keyword>
<gene>
    <name evidence="4" type="ORF">J2Z37_000360</name>
</gene>
<dbReference type="InterPro" id="IPR019606">
    <property type="entry name" value="GerMN"/>
</dbReference>